<dbReference type="PANTHER" id="PTHR43433:SF5">
    <property type="entry name" value="AB HYDROLASE-1 DOMAIN-CONTAINING PROTEIN"/>
    <property type="match status" value="1"/>
</dbReference>
<dbReference type="InterPro" id="IPR050471">
    <property type="entry name" value="AB_hydrolase"/>
</dbReference>
<dbReference type="InterPro" id="IPR029058">
    <property type="entry name" value="AB_hydrolase_fold"/>
</dbReference>
<keyword evidence="3" id="KW-1185">Reference proteome</keyword>
<proteinExistence type="predicted"/>
<dbReference type="EMBL" id="BNJJ01000003">
    <property type="protein sequence ID" value="GHO83138.1"/>
    <property type="molecule type" value="Genomic_DNA"/>
</dbReference>
<organism evidence="2 3">
    <name type="scientific">Dictyobacter formicarum</name>
    <dbReference type="NCBI Taxonomy" id="2778368"/>
    <lineage>
        <taxon>Bacteria</taxon>
        <taxon>Bacillati</taxon>
        <taxon>Chloroflexota</taxon>
        <taxon>Ktedonobacteria</taxon>
        <taxon>Ktedonobacterales</taxon>
        <taxon>Dictyobacteraceae</taxon>
        <taxon>Dictyobacter</taxon>
    </lineage>
</organism>
<dbReference type="InterPro" id="IPR000073">
    <property type="entry name" value="AB_hydrolase_1"/>
</dbReference>
<protein>
    <submittedName>
        <fullName evidence="2">Alpha/beta hydrolase</fullName>
    </submittedName>
</protein>
<dbReference type="RefSeq" id="WP_201360789.1">
    <property type="nucleotide sequence ID" value="NZ_BNJJ01000003.1"/>
</dbReference>
<dbReference type="GO" id="GO:0016787">
    <property type="term" value="F:hydrolase activity"/>
    <property type="evidence" value="ECO:0007669"/>
    <property type="project" value="UniProtKB-KW"/>
</dbReference>
<dbReference type="SUPFAM" id="SSF53474">
    <property type="entry name" value="alpha/beta-Hydrolases"/>
    <property type="match status" value="1"/>
</dbReference>
<gene>
    <name evidence="2" type="ORF">KSZ_11440</name>
</gene>
<evidence type="ECO:0000313" key="2">
    <source>
        <dbReference type="EMBL" id="GHO83138.1"/>
    </source>
</evidence>
<reference evidence="2 3" key="1">
    <citation type="journal article" date="2021" name="Int. J. Syst. Evol. Microbiol.">
        <title>Reticulibacter mediterranei gen. nov., sp. nov., within the new family Reticulibacteraceae fam. nov., and Ktedonospora formicarum gen. nov., sp. nov., Ktedonobacter robiniae sp. nov., Dictyobacter formicarum sp. nov. and Dictyobacter arantiisoli sp. nov., belonging to the class Ktedonobacteria.</title>
        <authorList>
            <person name="Yabe S."/>
            <person name="Zheng Y."/>
            <person name="Wang C.M."/>
            <person name="Sakai Y."/>
            <person name="Abe K."/>
            <person name="Yokota A."/>
            <person name="Donadio S."/>
            <person name="Cavaletti L."/>
            <person name="Monciardini P."/>
        </authorList>
    </citation>
    <scope>NUCLEOTIDE SEQUENCE [LARGE SCALE GENOMIC DNA]</scope>
    <source>
        <strain evidence="2 3">SOSP1-9</strain>
    </source>
</reference>
<dbReference type="PANTHER" id="PTHR43433">
    <property type="entry name" value="HYDROLASE, ALPHA/BETA FOLD FAMILY PROTEIN"/>
    <property type="match status" value="1"/>
</dbReference>
<feature type="domain" description="AB hydrolase-1" evidence="1">
    <location>
        <begin position="46"/>
        <end position="172"/>
    </location>
</feature>
<keyword evidence="2" id="KW-0378">Hydrolase</keyword>
<dbReference type="Gene3D" id="3.40.50.1820">
    <property type="entry name" value="alpha/beta hydrolase"/>
    <property type="match status" value="1"/>
</dbReference>
<accession>A0ABQ3VBU8</accession>
<name>A0ABQ3VBU8_9CHLR</name>
<comment type="caution">
    <text evidence="2">The sequence shown here is derived from an EMBL/GenBank/DDBJ whole genome shotgun (WGS) entry which is preliminary data.</text>
</comment>
<evidence type="ECO:0000259" key="1">
    <source>
        <dbReference type="Pfam" id="PF00561"/>
    </source>
</evidence>
<sequence>MNTINNTANIKPGRVQSGRVITEGDELYYEVRGQGQPFLIIAAGEGKYYTAVADLLADEYKVTTYDRRANGRSTMNNPQNFEISQQSRDAVAVLHAAGETSAFVFGNSAGAVIALDMAKTQPQAVRAVVAHEAPLARVLPEARKWQRFFASIYMTAFRFSSSLATFQFMLGAQLPILQLLKASGEAKKHEEVSNEPTISEKDAADVQIKLELLPVTNYLPDVELIKQNGIKVFIAIGEWGLKKNAWYARGARILAGRLGCELVAFPGHHYSLIDMPNEWAVTLRRLLHQAETANR</sequence>
<dbReference type="Pfam" id="PF00561">
    <property type="entry name" value="Abhydrolase_1"/>
    <property type="match status" value="1"/>
</dbReference>
<evidence type="ECO:0000313" key="3">
    <source>
        <dbReference type="Proteomes" id="UP000635565"/>
    </source>
</evidence>
<dbReference type="Proteomes" id="UP000635565">
    <property type="component" value="Unassembled WGS sequence"/>
</dbReference>